<comment type="caution">
    <text evidence="2">The sequence shown here is derived from an EMBL/GenBank/DDBJ whole genome shotgun (WGS) entry which is preliminary data.</text>
</comment>
<organism evidence="2 3">
    <name type="scientific">Meganyctiphanes norvegica</name>
    <name type="common">Northern krill</name>
    <name type="synonym">Thysanopoda norvegica</name>
    <dbReference type="NCBI Taxonomy" id="48144"/>
    <lineage>
        <taxon>Eukaryota</taxon>
        <taxon>Metazoa</taxon>
        <taxon>Ecdysozoa</taxon>
        <taxon>Arthropoda</taxon>
        <taxon>Crustacea</taxon>
        <taxon>Multicrustacea</taxon>
        <taxon>Malacostraca</taxon>
        <taxon>Eumalacostraca</taxon>
        <taxon>Eucarida</taxon>
        <taxon>Euphausiacea</taxon>
        <taxon>Euphausiidae</taxon>
        <taxon>Meganyctiphanes</taxon>
    </lineage>
</organism>
<keyword evidence="3" id="KW-1185">Reference proteome</keyword>
<evidence type="ECO:0000313" key="3">
    <source>
        <dbReference type="Proteomes" id="UP001497623"/>
    </source>
</evidence>
<sequence>MAKLSFVLALVAIGVAAAAPSYSRRYTYYPDNYNYDNYNNNNNFDSGFIPTLYSSGSSRIPRVSSDFYRNPYFSNQGYRSSNNYYPGYNNYYSGYPSSSSYRASGYRY</sequence>
<dbReference type="EMBL" id="CAXKWB010033336">
    <property type="protein sequence ID" value="CAL4142701.1"/>
    <property type="molecule type" value="Genomic_DNA"/>
</dbReference>
<protein>
    <recommendedName>
        <fullName evidence="4">Prisilkin-39-like</fullName>
    </recommendedName>
</protein>
<gene>
    <name evidence="2" type="ORF">MNOR_LOCUS29176</name>
</gene>
<evidence type="ECO:0000313" key="2">
    <source>
        <dbReference type="EMBL" id="CAL4142701.1"/>
    </source>
</evidence>
<dbReference type="AlphaFoldDB" id="A0AAV2RVW0"/>
<feature type="chain" id="PRO_5043774628" description="Prisilkin-39-like" evidence="1">
    <location>
        <begin position="19"/>
        <end position="108"/>
    </location>
</feature>
<evidence type="ECO:0000256" key="1">
    <source>
        <dbReference type="SAM" id="SignalP"/>
    </source>
</evidence>
<name>A0AAV2RVW0_MEGNR</name>
<reference evidence="2 3" key="1">
    <citation type="submission" date="2024-05" db="EMBL/GenBank/DDBJ databases">
        <authorList>
            <person name="Wallberg A."/>
        </authorList>
    </citation>
    <scope>NUCLEOTIDE SEQUENCE [LARGE SCALE GENOMIC DNA]</scope>
</reference>
<proteinExistence type="predicted"/>
<keyword evidence="1" id="KW-0732">Signal</keyword>
<evidence type="ECO:0008006" key="4">
    <source>
        <dbReference type="Google" id="ProtNLM"/>
    </source>
</evidence>
<dbReference type="Proteomes" id="UP001497623">
    <property type="component" value="Unassembled WGS sequence"/>
</dbReference>
<accession>A0AAV2RVW0</accession>
<feature type="signal peptide" evidence="1">
    <location>
        <begin position="1"/>
        <end position="18"/>
    </location>
</feature>